<name>A0ACB9SSE2_HOLOL</name>
<comment type="caution">
    <text evidence="1">The sequence shown here is derived from an EMBL/GenBank/DDBJ whole genome shotgun (WGS) entry which is preliminary data.</text>
</comment>
<organism evidence="1 2">
    <name type="scientific">Holotrichia oblita</name>
    <name type="common">Chafer beetle</name>
    <dbReference type="NCBI Taxonomy" id="644536"/>
    <lineage>
        <taxon>Eukaryota</taxon>
        <taxon>Metazoa</taxon>
        <taxon>Ecdysozoa</taxon>
        <taxon>Arthropoda</taxon>
        <taxon>Hexapoda</taxon>
        <taxon>Insecta</taxon>
        <taxon>Pterygota</taxon>
        <taxon>Neoptera</taxon>
        <taxon>Endopterygota</taxon>
        <taxon>Coleoptera</taxon>
        <taxon>Polyphaga</taxon>
        <taxon>Scarabaeiformia</taxon>
        <taxon>Scarabaeidae</taxon>
        <taxon>Melolonthinae</taxon>
        <taxon>Holotrichia</taxon>
    </lineage>
</organism>
<protein>
    <submittedName>
        <fullName evidence="1">Uncharacterized protein</fullName>
    </submittedName>
</protein>
<dbReference type="EMBL" id="CM043022">
    <property type="protein sequence ID" value="KAI4456934.1"/>
    <property type="molecule type" value="Genomic_DNA"/>
</dbReference>
<accession>A0ACB9SSE2</accession>
<reference evidence="1" key="1">
    <citation type="submission" date="2022-04" db="EMBL/GenBank/DDBJ databases">
        <title>Chromosome-scale genome assembly of Holotrichia oblita Faldermann.</title>
        <authorList>
            <person name="Rongchong L."/>
        </authorList>
    </citation>
    <scope>NUCLEOTIDE SEQUENCE</scope>
    <source>
        <strain evidence="1">81SQS9</strain>
    </source>
</reference>
<proteinExistence type="predicted"/>
<keyword evidence="2" id="KW-1185">Reference proteome</keyword>
<sequence length="295" mass="33032">MTAVYATIVGVLLCAWAVISTHHHQNATSGDVGNGGELSLKQTIMSADKIVKSLATDDKIARAVHQPGSRKASDKRMSFEQNIAAQEADEEDEEEDDEDEEENAEGVEGTIGSTFSVLDAISYGYNRGDSRENNGGYHGGRSNKKEQKYYQDIYIAQLFPKELEFGHVKETPFSWEQRFEKINLDDNRHQGKAKWNDPKSGYGEFYYDFNHSNDEENSKDDEEKEDGKKQSLHDILSDGRNLLEKGEVEFIDGKSFDTLANGQNGQSYHGGNYKAAPNSGNQRNSISGDKYKSKY</sequence>
<dbReference type="Proteomes" id="UP001056778">
    <property type="component" value="Chromosome 8"/>
</dbReference>
<evidence type="ECO:0000313" key="1">
    <source>
        <dbReference type="EMBL" id="KAI4456934.1"/>
    </source>
</evidence>
<evidence type="ECO:0000313" key="2">
    <source>
        <dbReference type="Proteomes" id="UP001056778"/>
    </source>
</evidence>
<gene>
    <name evidence="1" type="ORF">MML48_8g00018378</name>
</gene>